<evidence type="ECO:0000256" key="1">
    <source>
        <dbReference type="ARBA" id="ARBA00002265"/>
    </source>
</evidence>
<protein>
    <recommendedName>
        <fullName evidence="4">Lipopolysaccharide export system permease protein LptF</fullName>
    </recommendedName>
</protein>
<dbReference type="PANTHER" id="PTHR33529:SF7">
    <property type="entry name" value="LIPOPOLYSACCHARIDE EXPORT SYSTEM PERMEASE PROTEIN LPTF"/>
    <property type="match status" value="1"/>
</dbReference>
<evidence type="ECO:0000256" key="9">
    <source>
        <dbReference type="ARBA" id="ARBA00022989"/>
    </source>
</evidence>
<comment type="subcellular location">
    <subcellularLocation>
        <location evidence="2">Cell inner membrane</location>
        <topology evidence="2">Multi-pass membrane protein</topology>
    </subcellularLocation>
</comment>
<proteinExistence type="inferred from homology"/>
<dbReference type="Proteomes" id="UP000245431">
    <property type="component" value="Chromosome PVE_r1"/>
</dbReference>
<comment type="subunit">
    <text evidence="11">Component of the lipopolysaccharide transport and assembly complex. The LptBFG transporter is composed of two ATP-binding proteins (LptB) and two transmembrane proteins (LptF and LptG).</text>
</comment>
<evidence type="ECO:0000256" key="7">
    <source>
        <dbReference type="ARBA" id="ARBA00022519"/>
    </source>
</evidence>
<evidence type="ECO:0000256" key="12">
    <source>
        <dbReference type="SAM" id="Phobius"/>
    </source>
</evidence>
<evidence type="ECO:0000256" key="3">
    <source>
        <dbReference type="ARBA" id="ARBA00007725"/>
    </source>
</evidence>
<keyword evidence="8 12" id="KW-0812">Transmembrane</keyword>
<dbReference type="RefSeq" id="WP_017845640.1">
    <property type="nucleotide sequence ID" value="NZ_AOUH01000011.1"/>
</dbReference>
<reference evidence="14" key="1">
    <citation type="submission" date="2016-07" db="EMBL/GenBank/DDBJ databases">
        <authorList>
            <person name="Florea S."/>
            <person name="Webb J.S."/>
            <person name="Jaromczyk J."/>
            <person name="Schardl C.L."/>
        </authorList>
    </citation>
    <scope>NUCLEOTIDE SEQUENCE [LARGE SCALE GENOMIC DNA]</scope>
    <source>
        <strain evidence="14">1YdBTEX2</strain>
    </source>
</reference>
<evidence type="ECO:0000256" key="2">
    <source>
        <dbReference type="ARBA" id="ARBA00004429"/>
    </source>
</evidence>
<accession>A0A1D3JYI9</accession>
<feature type="transmembrane region" description="Helical" evidence="12">
    <location>
        <begin position="12"/>
        <end position="32"/>
    </location>
</feature>
<evidence type="ECO:0000256" key="11">
    <source>
        <dbReference type="ARBA" id="ARBA00026081"/>
    </source>
</evidence>
<dbReference type="EMBL" id="LT599583">
    <property type="protein sequence ID" value="SBW81153.1"/>
    <property type="molecule type" value="Genomic_DNA"/>
</dbReference>
<evidence type="ECO:0000256" key="4">
    <source>
        <dbReference type="ARBA" id="ARBA00014213"/>
    </source>
</evidence>
<evidence type="ECO:0000256" key="10">
    <source>
        <dbReference type="ARBA" id="ARBA00023136"/>
    </source>
</evidence>
<keyword evidence="5" id="KW-0813">Transport</keyword>
<dbReference type="GO" id="GO:0015920">
    <property type="term" value="P:lipopolysaccharide transport"/>
    <property type="evidence" value="ECO:0007669"/>
    <property type="project" value="TreeGrafter"/>
</dbReference>
<keyword evidence="7" id="KW-0997">Cell inner membrane</keyword>
<name>A0A1D3JYI9_PSEVE</name>
<keyword evidence="10 12" id="KW-0472">Membrane</keyword>
<dbReference type="GO" id="GO:0043190">
    <property type="term" value="C:ATP-binding cassette (ABC) transporter complex"/>
    <property type="evidence" value="ECO:0007669"/>
    <property type="project" value="InterPro"/>
</dbReference>
<feature type="transmembrane region" description="Helical" evidence="12">
    <location>
        <begin position="99"/>
        <end position="120"/>
    </location>
</feature>
<comment type="function">
    <text evidence="1">Part of the ABC transporter complex LptBFG involved in the translocation of lipopolysaccharide (LPS) from the inner membrane to the outer membrane.</text>
</comment>
<keyword evidence="6" id="KW-1003">Cell membrane</keyword>
<sequence>MLTIERYIISEVRRPVTMMVGFLTFVFASYSAERYLTEAANGTLALGVVLDIVFYKVLIALEMLLPVGLYASVAIALGRLYNDSEITAILASGASPLRIYRAILIIATPLALAVAALSFYGRPWAYTQTYQLEQQSRSDLDVSHLQAQRFNLNDDNGRMILAQHIDPDTNQLTDALIYDPTEGKSRVLRANVATITDPDPTTPALTLQQGTSYTLEHRGSKDSTLNYKALLLHLKPVEPTDESKRKSTPSATLAMSAMPQDKAELQWRESRGLNAILMALLAVPLSRTAPRKGRFSTLLPIAILFTVIFYAGNLCRTLVANTALPLIPGLWLVPLLMLVGLGALMARDLRLLPRFSR</sequence>
<dbReference type="InterPro" id="IPR005495">
    <property type="entry name" value="LptG/LptF_permease"/>
</dbReference>
<comment type="similarity">
    <text evidence="3">Belongs to the LptF/LptG family.</text>
</comment>
<gene>
    <name evidence="13" type="ORF">PVE_R1G3271</name>
</gene>
<feature type="transmembrane region" description="Helical" evidence="12">
    <location>
        <begin position="52"/>
        <end position="78"/>
    </location>
</feature>
<dbReference type="GeneID" id="47556413"/>
<dbReference type="GO" id="GO:0055085">
    <property type="term" value="P:transmembrane transport"/>
    <property type="evidence" value="ECO:0007669"/>
    <property type="project" value="InterPro"/>
</dbReference>
<feature type="transmembrane region" description="Helical" evidence="12">
    <location>
        <begin position="297"/>
        <end position="319"/>
    </location>
</feature>
<dbReference type="PANTHER" id="PTHR33529">
    <property type="entry name" value="SLR0882 PROTEIN-RELATED"/>
    <property type="match status" value="1"/>
</dbReference>
<dbReference type="NCBIfam" id="TIGR04407">
    <property type="entry name" value="LptF_YjgP"/>
    <property type="match status" value="1"/>
</dbReference>
<evidence type="ECO:0000256" key="5">
    <source>
        <dbReference type="ARBA" id="ARBA00022448"/>
    </source>
</evidence>
<evidence type="ECO:0000313" key="14">
    <source>
        <dbReference type="Proteomes" id="UP000245431"/>
    </source>
</evidence>
<feature type="transmembrane region" description="Helical" evidence="12">
    <location>
        <begin position="325"/>
        <end position="346"/>
    </location>
</feature>
<organism evidence="13 14">
    <name type="scientific">Pseudomonas veronii 1YdBTEX2</name>
    <dbReference type="NCBI Taxonomy" id="1295141"/>
    <lineage>
        <taxon>Bacteria</taxon>
        <taxon>Pseudomonadati</taxon>
        <taxon>Pseudomonadota</taxon>
        <taxon>Gammaproteobacteria</taxon>
        <taxon>Pseudomonadales</taxon>
        <taxon>Pseudomonadaceae</taxon>
        <taxon>Pseudomonas</taxon>
    </lineage>
</organism>
<dbReference type="InterPro" id="IPR030922">
    <property type="entry name" value="LptF"/>
</dbReference>
<evidence type="ECO:0000256" key="6">
    <source>
        <dbReference type="ARBA" id="ARBA00022475"/>
    </source>
</evidence>
<keyword evidence="9 12" id="KW-1133">Transmembrane helix</keyword>
<dbReference type="Pfam" id="PF03739">
    <property type="entry name" value="LptF_LptG"/>
    <property type="match status" value="1"/>
</dbReference>
<dbReference type="AlphaFoldDB" id="A0A1D3JYI9"/>
<evidence type="ECO:0000313" key="13">
    <source>
        <dbReference type="EMBL" id="SBW81153.1"/>
    </source>
</evidence>
<evidence type="ECO:0000256" key="8">
    <source>
        <dbReference type="ARBA" id="ARBA00022692"/>
    </source>
</evidence>